<dbReference type="STRING" id="1618481.US54_C0005G0005"/>
<keyword evidence="3" id="KW-0449">Lipoprotein</keyword>
<dbReference type="EMBL" id="LBTJ01000005">
    <property type="protein sequence ID" value="KKQ38692.1"/>
    <property type="molecule type" value="Genomic_DNA"/>
</dbReference>
<keyword evidence="1" id="KW-0472">Membrane</keyword>
<gene>
    <name evidence="3" type="ORF">US54_C0005G0005</name>
</gene>
<dbReference type="Gene3D" id="3.10.350.10">
    <property type="entry name" value="LysM domain"/>
    <property type="match status" value="2"/>
</dbReference>
<keyword evidence="1" id="KW-0812">Transmembrane</keyword>
<dbReference type="InterPro" id="IPR018392">
    <property type="entry name" value="LysM"/>
</dbReference>
<feature type="domain" description="LysM" evidence="2">
    <location>
        <begin position="66"/>
        <end position="109"/>
    </location>
</feature>
<evidence type="ECO:0000313" key="3">
    <source>
        <dbReference type="EMBL" id="KKQ38692.1"/>
    </source>
</evidence>
<protein>
    <submittedName>
        <fullName evidence="3">Lipoprotein</fullName>
    </submittedName>
</protein>
<reference evidence="3 4" key="1">
    <citation type="journal article" date="2015" name="Nature">
        <title>rRNA introns, odd ribosomes, and small enigmatic genomes across a large radiation of phyla.</title>
        <authorList>
            <person name="Brown C.T."/>
            <person name="Hug L.A."/>
            <person name="Thomas B.C."/>
            <person name="Sharon I."/>
            <person name="Castelle C.J."/>
            <person name="Singh A."/>
            <person name="Wilkins M.J."/>
            <person name="Williams K.H."/>
            <person name="Banfield J.F."/>
        </authorList>
    </citation>
    <scope>NUCLEOTIDE SEQUENCE [LARGE SCALE GENOMIC DNA]</scope>
</reference>
<dbReference type="PANTHER" id="PTHR33734">
    <property type="entry name" value="LYSM DOMAIN-CONTAINING GPI-ANCHORED PROTEIN 2"/>
    <property type="match status" value="1"/>
</dbReference>
<comment type="caution">
    <text evidence="3">The sequence shown here is derived from an EMBL/GenBank/DDBJ whole genome shotgun (WGS) entry which is preliminary data.</text>
</comment>
<sequence length="186" mass="21549">MNKKKQNAKHLHSRFHISYLTFFPVLILVAIALFSFSLWKAHNDLRRIGNYLRFDKEDLGIREKSIYYRVQYGDTLESIAKKFSISIETIMWANDIPESGIENDMIISIPPTTGIIHAVQSGETVESIAKTYGVDPYVIYNYPFNEFTKDVEFPINPGQTLMIPGGTKNPIRIKDILGIFWKRMWE</sequence>
<dbReference type="Proteomes" id="UP000034471">
    <property type="component" value="Unassembled WGS sequence"/>
</dbReference>
<accession>A0A0G0H985</accession>
<dbReference type="Pfam" id="PF01476">
    <property type="entry name" value="LysM"/>
    <property type="match status" value="2"/>
</dbReference>
<dbReference type="InterPro" id="IPR036779">
    <property type="entry name" value="LysM_dom_sf"/>
</dbReference>
<name>A0A0G0H985_9BACT</name>
<dbReference type="SUPFAM" id="SSF54106">
    <property type="entry name" value="LysM domain"/>
    <property type="match status" value="2"/>
</dbReference>
<dbReference type="PANTHER" id="PTHR33734:SF22">
    <property type="entry name" value="MEMBRANE-BOUND LYTIC MUREIN TRANSGLYCOSYLASE D"/>
    <property type="match status" value="1"/>
</dbReference>
<dbReference type="CDD" id="cd00118">
    <property type="entry name" value="LysM"/>
    <property type="match status" value="2"/>
</dbReference>
<evidence type="ECO:0000256" key="1">
    <source>
        <dbReference type="SAM" id="Phobius"/>
    </source>
</evidence>
<dbReference type="AlphaFoldDB" id="A0A0G0H985"/>
<evidence type="ECO:0000259" key="2">
    <source>
        <dbReference type="PROSITE" id="PS51782"/>
    </source>
</evidence>
<feature type="domain" description="LysM" evidence="2">
    <location>
        <begin position="115"/>
        <end position="163"/>
    </location>
</feature>
<dbReference type="PROSITE" id="PS51782">
    <property type="entry name" value="LYSM"/>
    <property type="match status" value="2"/>
</dbReference>
<keyword evidence="1" id="KW-1133">Transmembrane helix</keyword>
<dbReference type="SMART" id="SM00257">
    <property type="entry name" value="LysM"/>
    <property type="match status" value="2"/>
</dbReference>
<evidence type="ECO:0000313" key="4">
    <source>
        <dbReference type="Proteomes" id="UP000034471"/>
    </source>
</evidence>
<feature type="transmembrane region" description="Helical" evidence="1">
    <location>
        <begin position="20"/>
        <end position="39"/>
    </location>
</feature>
<proteinExistence type="predicted"/>
<organism evidence="3 4">
    <name type="scientific">Candidatus Roizmanbacteria bacterium GW2011_GWA2_37_7</name>
    <dbReference type="NCBI Taxonomy" id="1618481"/>
    <lineage>
        <taxon>Bacteria</taxon>
        <taxon>Candidatus Roizmaniibacteriota</taxon>
    </lineage>
</organism>